<dbReference type="EMBL" id="VSSQ01000009">
    <property type="protein sequence ID" value="MPL59271.1"/>
    <property type="molecule type" value="Genomic_DNA"/>
</dbReference>
<organism evidence="1">
    <name type="scientific">bioreactor metagenome</name>
    <dbReference type="NCBI Taxonomy" id="1076179"/>
    <lineage>
        <taxon>unclassified sequences</taxon>
        <taxon>metagenomes</taxon>
        <taxon>ecological metagenomes</taxon>
    </lineage>
</organism>
<sequence>MGLRQTKYEDNIFGRGGFSYSNRASPLKIALCEICEASLVKFRMTGFSTTFAAYPYNIDTKAVITIKH</sequence>
<protein>
    <submittedName>
        <fullName evidence="1">Uncharacterized protein</fullName>
    </submittedName>
</protein>
<gene>
    <name evidence="1" type="ORF">SDC9_04819</name>
</gene>
<comment type="caution">
    <text evidence="1">The sequence shown here is derived from an EMBL/GenBank/DDBJ whole genome shotgun (WGS) entry which is preliminary data.</text>
</comment>
<evidence type="ECO:0000313" key="1">
    <source>
        <dbReference type="EMBL" id="MPL59271.1"/>
    </source>
</evidence>
<reference evidence="1" key="1">
    <citation type="submission" date="2019-08" db="EMBL/GenBank/DDBJ databases">
        <authorList>
            <person name="Kucharzyk K."/>
            <person name="Murdoch R.W."/>
            <person name="Higgins S."/>
            <person name="Loffler F."/>
        </authorList>
    </citation>
    <scope>NUCLEOTIDE SEQUENCE</scope>
</reference>
<proteinExistence type="predicted"/>
<dbReference type="AlphaFoldDB" id="A0A644T042"/>
<name>A0A644T042_9ZZZZ</name>
<accession>A0A644T042</accession>